<sequence length="176" mass="19285">MGKNILIVVDMQNDFITGSLGTAEAQAIVPKVAAKIAEFDGDVFYTMDTHDEAYLNEQEGQNLPVLHCQEGTEGWQLAPEIINAAPIDPEKVYCKNQFGSVELAEDLQYLNEEEEIDSIELVGLCTDICVVSNAILLKAFLPNVPITVWADSCAGVTPEKHEAALETMRSCQIIVK</sequence>
<evidence type="ECO:0000256" key="2">
    <source>
        <dbReference type="ARBA" id="ARBA00022801"/>
    </source>
</evidence>
<dbReference type="InterPro" id="IPR050272">
    <property type="entry name" value="Isochorismatase-like_hydrls"/>
</dbReference>
<dbReference type="RefSeq" id="WP_021842460.1">
    <property type="nucleotide sequence ID" value="NZ_CACRUX010000098.1"/>
</dbReference>
<dbReference type="PANTHER" id="PTHR43540:SF6">
    <property type="entry name" value="ISOCHORISMATASE-LIKE DOMAIN-CONTAINING PROTEIN"/>
    <property type="match status" value="1"/>
</dbReference>
<evidence type="ECO:0000259" key="3">
    <source>
        <dbReference type="Pfam" id="PF00857"/>
    </source>
</evidence>
<dbReference type="InterPro" id="IPR000868">
    <property type="entry name" value="Isochorismatase-like_dom"/>
</dbReference>
<proteinExistence type="inferred from homology"/>
<reference evidence="4" key="1">
    <citation type="submission" date="2019-11" db="EMBL/GenBank/DDBJ databases">
        <authorList>
            <person name="Feng L."/>
        </authorList>
    </citation>
    <scope>NUCLEOTIDE SEQUENCE</scope>
    <source>
        <strain evidence="4">VrattiLFYP33</strain>
    </source>
</reference>
<dbReference type="PANTHER" id="PTHR43540">
    <property type="entry name" value="PEROXYUREIDOACRYLATE/UREIDOACRYLATE AMIDOHYDROLASE-RELATED"/>
    <property type="match status" value="1"/>
</dbReference>
<gene>
    <name evidence="4" type="ORF">VRLFYP33_02272</name>
</gene>
<name>A0A6N3FDC0_9FIRM</name>
<accession>A0A6N3FDC0</accession>
<dbReference type="Pfam" id="PF00857">
    <property type="entry name" value="Isochorismatase"/>
    <property type="match status" value="1"/>
</dbReference>
<dbReference type="GO" id="GO:0016787">
    <property type="term" value="F:hydrolase activity"/>
    <property type="evidence" value="ECO:0007669"/>
    <property type="project" value="UniProtKB-KW"/>
</dbReference>
<protein>
    <submittedName>
        <fullName evidence="4">Nicotinamidase/pyrazinamidase</fullName>
    </submittedName>
</protein>
<dbReference type="EMBL" id="CACRUX010000098">
    <property type="protein sequence ID" value="VYU50074.1"/>
    <property type="molecule type" value="Genomic_DNA"/>
</dbReference>
<dbReference type="InterPro" id="IPR036380">
    <property type="entry name" value="Isochorismatase-like_sf"/>
</dbReference>
<organism evidence="4">
    <name type="scientific">Veillonella ratti</name>
    <dbReference type="NCBI Taxonomy" id="103892"/>
    <lineage>
        <taxon>Bacteria</taxon>
        <taxon>Bacillati</taxon>
        <taxon>Bacillota</taxon>
        <taxon>Negativicutes</taxon>
        <taxon>Veillonellales</taxon>
        <taxon>Veillonellaceae</taxon>
        <taxon>Veillonella</taxon>
    </lineage>
</organism>
<evidence type="ECO:0000313" key="4">
    <source>
        <dbReference type="EMBL" id="VYU50074.1"/>
    </source>
</evidence>
<evidence type="ECO:0000256" key="1">
    <source>
        <dbReference type="ARBA" id="ARBA00006336"/>
    </source>
</evidence>
<dbReference type="AlphaFoldDB" id="A0A6N3FDC0"/>
<dbReference type="Gene3D" id="3.40.50.850">
    <property type="entry name" value="Isochorismatase-like"/>
    <property type="match status" value="1"/>
</dbReference>
<feature type="domain" description="Isochorismatase-like" evidence="3">
    <location>
        <begin position="5"/>
        <end position="172"/>
    </location>
</feature>
<comment type="similarity">
    <text evidence="1">Belongs to the isochorismatase family.</text>
</comment>
<keyword evidence="2" id="KW-0378">Hydrolase</keyword>
<dbReference type="SUPFAM" id="SSF52499">
    <property type="entry name" value="Isochorismatase-like hydrolases"/>
    <property type="match status" value="1"/>
</dbReference>
<dbReference type="CDD" id="cd00431">
    <property type="entry name" value="cysteine_hydrolases"/>
    <property type="match status" value="1"/>
</dbReference>